<name>A0A1R1F3G0_9BACL</name>
<keyword evidence="1" id="KW-1133">Transmembrane helix</keyword>
<feature type="transmembrane region" description="Helical" evidence="1">
    <location>
        <begin position="51"/>
        <end position="73"/>
    </location>
</feature>
<gene>
    <name evidence="2" type="ORF">BK138_08655</name>
</gene>
<dbReference type="AlphaFoldDB" id="A0A1R1F3G0"/>
<organism evidence="2 3">
    <name type="scientific">Paenibacillus rhizosphaerae</name>
    <dbReference type="NCBI Taxonomy" id="297318"/>
    <lineage>
        <taxon>Bacteria</taxon>
        <taxon>Bacillati</taxon>
        <taxon>Bacillota</taxon>
        <taxon>Bacilli</taxon>
        <taxon>Bacillales</taxon>
        <taxon>Paenibacillaceae</taxon>
        <taxon>Paenibacillus</taxon>
    </lineage>
</organism>
<accession>A0A1R1F3G0</accession>
<keyword evidence="1" id="KW-0812">Transmembrane</keyword>
<keyword evidence="3" id="KW-1185">Reference proteome</keyword>
<proteinExistence type="predicted"/>
<dbReference type="STRING" id="297318.BK138_08655"/>
<dbReference type="Proteomes" id="UP000187172">
    <property type="component" value="Unassembled WGS sequence"/>
</dbReference>
<evidence type="ECO:0000313" key="3">
    <source>
        <dbReference type="Proteomes" id="UP000187172"/>
    </source>
</evidence>
<protein>
    <submittedName>
        <fullName evidence="2">Uncharacterized protein</fullName>
    </submittedName>
</protein>
<reference evidence="2 3" key="1">
    <citation type="submission" date="2016-11" db="EMBL/GenBank/DDBJ databases">
        <title>Paenibacillus species isolates.</title>
        <authorList>
            <person name="Beno S.M."/>
        </authorList>
    </citation>
    <scope>NUCLEOTIDE SEQUENCE [LARGE SCALE GENOMIC DNA]</scope>
    <source>
        <strain evidence="2 3">FSL R5-0378</strain>
    </source>
</reference>
<dbReference type="RefSeq" id="WP_076168375.1">
    <property type="nucleotide sequence ID" value="NZ_MRTP01000001.1"/>
</dbReference>
<keyword evidence="1" id="KW-0472">Membrane</keyword>
<sequence length="116" mass="13631">MRKTEQLLIKRTLEQELSEIRFTQAAEVLRATHPRSWRDRVRAFLNKELQLPLVPLGTAPLFLLAALFVYHLAEQPKTHPGGPQQHLRELIEEGGSYYWKDEYERKVNRLEGDHQS</sequence>
<evidence type="ECO:0000256" key="1">
    <source>
        <dbReference type="SAM" id="Phobius"/>
    </source>
</evidence>
<evidence type="ECO:0000313" key="2">
    <source>
        <dbReference type="EMBL" id="OMF58570.1"/>
    </source>
</evidence>
<dbReference type="EMBL" id="MRTP01000001">
    <property type="protein sequence ID" value="OMF58570.1"/>
    <property type="molecule type" value="Genomic_DNA"/>
</dbReference>
<comment type="caution">
    <text evidence="2">The sequence shown here is derived from an EMBL/GenBank/DDBJ whole genome shotgun (WGS) entry which is preliminary data.</text>
</comment>